<organism evidence="2 3">
    <name type="scientific">Gigaspora margarita</name>
    <dbReference type="NCBI Taxonomy" id="4874"/>
    <lineage>
        <taxon>Eukaryota</taxon>
        <taxon>Fungi</taxon>
        <taxon>Fungi incertae sedis</taxon>
        <taxon>Mucoromycota</taxon>
        <taxon>Glomeromycotina</taxon>
        <taxon>Glomeromycetes</taxon>
        <taxon>Diversisporales</taxon>
        <taxon>Gigasporaceae</taxon>
        <taxon>Gigaspora</taxon>
    </lineage>
</organism>
<accession>A0ABN7XQ36</accession>
<reference evidence="2 3" key="1">
    <citation type="submission" date="2021-06" db="EMBL/GenBank/DDBJ databases">
        <authorList>
            <person name="Kallberg Y."/>
            <person name="Tangrot J."/>
            <person name="Rosling A."/>
        </authorList>
    </citation>
    <scope>NUCLEOTIDE SEQUENCE [LARGE SCALE GENOMIC DNA]</scope>
    <source>
        <strain evidence="2 3">120-4 pot B 10/14</strain>
    </source>
</reference>
<feature type="non-terminal residue" evidence="2">
    <location>
        <position position="1"/>
    </location>
</feature>
<sequence>YNLWKNAKFVETENNALKEFTNLKEKNAASNERKIFLESQGTEFKYIIKTLEDTIKGFEATIKDLRNNEITLKAQHKELVKELTLLKNKNEDAENRKKQLENKINKIIEDRD</sequence>
<dbReference type="Proteomes" id="UP000789901">
    <property type="component" value="Unassembled WGS sequence"/>
</dbReference>
<evidence type="ECO:0000313" key="3">
    <source>
        <dbReference type="Proteomes" id="UP000789901"/>
    </source>
</evidence>
<feature type="coiled-coil region" evidence="1">
    <location>
        <begin position="48"/>
        <end position="110"/>
    </location>
</feature>
<comment type="caution">
    <text evidence="2">The sequence shown here is derived from an EMBL/GenBank/DDBJ whole genome shotgun (WGS) entry which is preliminary data.</text>
</comment>
<proteinExistence type="predicted"/>
<name>A0ABN7XQ36_GIGMA</name>
<keyword evidence="1" id="KW-0175">Coiled coil</keyword>
<evidence type="ECO:0000313" key="2">
    <source>
        <dbReference type="EMBL" id="CAG8856825.1"/>
    </source>
</evidence>
<gene>
    <name evidence="2" type="ORF">GMARGA_LOCUS45646</name>
</gene>
<dbReference type="EMBL" id="CAJVQB010164252">
    <property type="protein sequence ID" value="CAG8856825.1"/>
    <property type="molecule type" value="Genomic_DNA"/>
</dbReference>
<protein>
    <submittedName>
        <fullName evidence="2">13055_t:CDS:1</fullName>
    </submittedName>
</protein>
<keyword evidence="3" id="KW-1185">Reference proteome</keyword>
<feature type="non-terminal residue" evidence="2">
    <location>
        <position position="112"/>
    </location>
</feature>
<evidence type="ECO:0000256" key="1">
    <source>
        <dbReference type="SAM" id="Coils"/>
    </source>
</evidence>